<dbReference type="AlphaFoldDB" id="A0A928ZXT2"/>
<comment type="caution">
    <text evidence="1">The sequence shown here is derived from an EMBL/GenBank/DDBJ whole genome shotgun (WGS) entry which is preliminary data.</text>
</comment>
<organism evidence="1 2">
    <name type="scientific">Leptolyngbya cf. ectocarpi LEGE 11479</name>
    <dbReference type="NCBI Taxonomy" id="1828722"/>
    <lineage>
        <taxon>Bacteria</taxon>
        <taxon>Bacillati</taxon>
        <taxon>Cyanobacteriota</taxon>
        <taxon>Cyanophyceae</taxon>
        <taxon>Leptolyngbyales</taxon>
        <taxon>Leptolyngbyaceae</taxon>
        <taxon>Leptolyngbya group</taxon>
        <taxon>Leptolyngbya</taxon>
    </lineage>
</organism>
<protein>
    <submittedName>
        <fullName evidence="1">NADH-specific enoyl-ACP reductase</fullName>
    </submittedName>
</protein>
<name>A0A928ZXT2_LEPEC</name>
<dbReference type="SUPFAM" id="SSF51735">
    <property type="entry name" value="NAD(P)-binding Rossmann-fold domains"/>
    <property type="match status" value="1"/>
</dbReference>
<sequence>MLDLTGKNALVTGIANNRSIAWGIAQQLSRAGANIGVT</sequence>
<dbReference type="Gene3D" id="3.40.50.720">
    <property type="entry name" value="NAD(P)-binding Rossmann-like Domain"/>
    <property type="match status" value="1"/>
</dbReference>
<feature type="non-terminal residue" evidence="1">
    <location>
        <position position="38"/>
    </location>
</feature>
<dbReference type="InterPro" id="IPR036291">
    <property type="entry name" value="NAD(P)-bd_dom_sf"/>
</dbReference>
<gene>
    <name evidence="1" type="ORF">IQ260_22745</name>
</gene>
<dbReference type="EMBL" id="JADEXP010000277">
    <property type="protein sequence ID" value="MBE9069469.1"/>
    <property type="molecule type" value="Genomic_DNA"/>
</dbReference>
<keyword evidence="2" id="KW-1185">Reference proteome</keyword>
<evidence type="ECO:0000313" key="1">
    <source>
        <dbReference type="EMBL" id="MBE9069469.1"/>
    </source>
</evidence>
<reference evidence="1" key="1">
    <citation type="submission" date="2020-10" db="EMBL/GenBank/DDBJ databases">
        <authorList>
            <person name="Castelo-Branco R."/>
            <person name="Eusebio N."/>
            <person name="Adriana R."/>
            <person name="Vieira A."/>
            <person name="Brugerolle De Fraissinette N."/>
            <person name="Rezende De Castro R."/>
            <person name="Schneider M.P."/>
            <person name="Vasconcelos V."/>
            <person name="Leao P.N."/>
        </authorList>
    </citation>
    <scope>NUCLEOTIDE SEQUENCE</scope>
    <source>
        <strain evidence="1">LEGE 11479</strain>
    </source>
</reference>
<proteinExistence type="predicted"/>
<accession>A0A928ZXT2</accession>
<evidence type="ECO:0000313" key="2">
    <source>
        <dbReference type="Proteomes" id="UP000615026"/>
    </source>
</evidence>
<dbReference type="Proteomes" id="UP000615026">
    <property type="component" value="Unassembled WGS sequence"/>
</dbReference>